<dbReference type="Proteomes" id="UP000031443">
    <property type="component" value="Unassembled WGS sequence"/>
</dbReference>
<evidence type="ECO:0000313" key="2">
    <source>
        <dbReference type="EMBL" id="EMP28791.1"/>
    </source>
</evidence>
<accession>M7ATS2</accession>
<keyword evidence="3" id="KW-1185">Reference proteome</keyword>
<feature type="compositionally biased region" description="Polar residues" evidence="1">
    <location>
        <begin position="1"/>
        <end position="10"/>
    </location>
</feature>
<dbReference type="PANTHER" id="PTHR22574">
    <property type="match status" value="1"/>
</dbReference>
<organism evidence="2 3">
    <name type="scientific">Chelonia mydas</name>
    <name type="common">Green sea-turtle</name>
    <name type="synonym">Chelonia agassizi</name>
    <dbReference type="NCBI Taxonomy" id="8469"/>
    <lineage>
        <taxon>Eukaryota</taxon>
        <taxon>Metazoa</taxon>
        <taxon>Chordata</taxon>
        <taxon>Craniata</taxon>
        <taxon>Vertebrata</taxon>
        <taxon>Euteleostomi</taxon>
        <taxon>Archelosauria</taxon>
        <taxon>Testudinata</taxon>
        <taxon>Testudines</taxon>
        <taxon>Cryptodira</taxon>
        <taxon>Durocryptodira</taxon>
        <taxon>Americhelydia</taxon>
        <taxon>Chelonioidea</taxon>
        <taxon>Cheloniidae</taxon>
        <taxon>Chelonia</taxon>
    </lineage>
</organism>
<protein>
    <submittedName>
        <fullName evidence="2">Protein FAM71C</fullName>
    </submittedName>
</protein>
<name>M7ATS2_CHEMY</name>
<dbReference type="GO" id="GO:0005634">
    <property type="term" value="C:nucleus"/>
    <property type="evidence" value="ECO:0007669"/>
    <property type="project" value="TreeGrafter"/>
</dbReference>
<feature type="region of interest" description="Disordered" evidence="1">
    <location>
        <begin position="1"/>
        <end position="22"/>
    </location>
</feature>
<proteinExistence type="predicted"/>
<feature type="region of interest" description="Disordered" evidence="1">
    <location>
        <begin position="115"/>
        <end position="136"/>
    </location>
</feature>
<sequence>MEQQPHSQARLQGVAGNSDKGIVRRSPRPFPECISDFAFAGWIPIIGELQRLLGRGEYNPLQPTPLFESNFLQVTKRGELVDLHTPASLVTLGIAATSPALLLPDVMIIARPMERPQGEPLGPRTAHAPPELELTR</sequence>
<evidence type="ECO:0000313" key="3">
    <source>
        <dbReference type="Proteomes" id="UP000031443"/>
    </source>
</evidence>
<gene>
    <name evidence="2" type="ORF">UY3_14089</name>
</gene>
<dbReference type="AlphaFoldDB" id="M7ATS2"/>
<evidence type="ECO:0000256" key="1">
    <source>
        <dbReference type="SAM" id="MobiDB-lite"/>
    </source>
</evidence>
<dbReference type="PANTHER" id="PTHR22574:SF14">
    <property type="entry name" value="INTEGRAL MEMBRANE PROTEIN"/>
    <property type="match status" value="1"/>
</dbReference>
<reference evidence="3" key="1">
    <citation type="journal article" date="2013" name="Nat. Genet.">
        <title>The draft genomes of soft-shell turtle and green sea turtle yield insights into the development and evolution of the turtle-specific body plan.</title>
        <authorList>
            <person name="Wang Z."/>
            <person name="Pascual-Anaya J."/>
            <person name="Zadissa A."/>
            <person name="Li W."/>
            <person name="Niimura Y."/>
            <person name="Huang Z."/>
            <person name="Li C."/>
            <person name="White S."/>
            <person name="Xiong Z."/>
            <person name="Fang D."/>
            <person name="Wang B."/>
            <person name="Ming Y."/>
            <person name="Chen Y."/>
            <person name="Zheng Y."/>
            <person name="Kuraku S."/>
            <person name="Pignatelli M."/>
            <person name="Herrero J."/>
            <person name="Beal K."/>
            <person name="Nozawa M."/>
            <person name="Li Q."/>
            <person name="Wang J."/>
            <person name="Zhang H."/>
            <person name="Yu L."/>
            <person name="Shigenobu S."/>
            <person name="Wang J."/>
            <person name="Liu J."/>
            <person name="Flicek P."/>
            <person name="Searle S."/>
            <person name="Wang J."/>
            <person name="Kuratani S."/>
            <person name="Yin Y."/>
            <person name="Aken B."/>
            <person name="Zhang G."/>
            <person name="Irie N."/>
        </authorList>
    </citation>
    <scope>NUCLEOTIDE SEQUENCE [LARGE SCALE GENOMIC DNA]</scope>
</reference>
<dbReference type="EMBL" id="KB560678">
    <property type="protein sequence ID" value="EMP28791.1"/>
    <property type="molecule type" value="Genomic_DNA"/>
</dbReference>
<dbReference type="STRING" id="8469.M7ATS2"/>